<dbReference type="OrthoDB" id="2655622at2759"/>
<dbReference type="Proteomes" id="UP000054538">
    <property type="component" value="Unassembled WGS sequence"/>
</dbReference>
<dbReference type="EMBL" id="KN827098">
    <property type="protein sequence ID" value="KIK77176.1"/>
    <property type="molecule type" value="Genomic_DNA"/>
</dbReference>
<organism evidence="2 3">
    <name type="scientific">Paxillus rubicundulus Ve08.2h10</name>
    <dbReference type="NCBI Taxonomy" id="930991"/>
    <lineage>
        <taxon>Eukaryota</taxon>
        <taxon>Fungi</taxon>
        <taxon>Dikarya</taxon>
        <taxon>Basidiomycota</taxon>
        <taxon>Agaricomycotina</taxon>
        <taxon>Agaricomycetes</taxon>
        <taxon>Agaricomycetidae</taxon>
        <taxon>Boletales</taxon>
        <taxon>Paxilineae</taxon>
        <taxon>Paxillaceae</taxon>
        <taxon>Paxillus</taxon>
    </lineage>
</organism>
<gene>
    <name evidence="2" type="ORF">PAXRUDRAFT_167609</name>
</gene>
<name>A0A0D0D0U4_9AGAM</name>
<dbReference type="HOGENOM" id="CLU_092273_0_0_1"/>
<feature type="compositionally biased region" description="Low complexity" evidence="1">
    <location>
        <begin position="72"/>
        <end position="82"/>
    </location>
</feature>
<accession>A0A0D0D0U4</accession>
<evidence type="ECO:0000256" key="1">
    <source>
        <dbReference type="SAM" id="MobiDB-lite"/>
    </source>
</evidence>
<protein>
    <submittedName>
        <fullName evidence="2">Uncharacterized protein</fullName>
    </submittedName>
</protein>
<feature type="compositionally biased region" description="Polar residues" evidence="1">
    <location>
        <begin position="1"/>
        <end position="11"/>
    </location>
</feature>
<feature type="region of interest" description="Disordered" evidence="1">
    <location>
        <begin position="1"/>
        <end position="92"/>
    </location>
</feature>
<keyword evidence="3" id="KW-1185">Reference proteome</keyword>
<reference evidence="3" key="2">
    <citation type="submission" date="2015-01" db="EMBL/GenBank/DDBJ databases">
        <title>Evolutionary Origins and Diversification of the Mycorrhizal Mutualists.</title>
        <authorList>
            <consortium name="DOE Joint Genome Institute"/>
            <consortium name="Mycorrhizal Genomics Consortium"/>
            <person name="Kohler A."/>
            <person name="Kuo A."/>
            <person name="Nagy L.G."/>
            <person name="Floudas D."/>
            <person name="Copeland A."/>
            <person name="Barry K.W."/>
            <person name="Cichocki N."/>
            <person name="Veneault-Fourrey C."/>
            <person name="LaButti K."/>
            <person name="Lindquist E.A."/>
            <person name="Lipzen A."/>
            <person name="Lundell T."/>
            <person name="Morin E."/>
            <person name="Murat C."/>
            <person name="Riley R."/>
            <person name="Ohm R."/>
            <person name="Sun H."/>
            <person name="Tunlid A."/>
            <person name="Henrissat B."/>
            <person name="Grigoriev I.V."/>
            <person name="Hibbett D.S."/>
            <person name="Martin F."/>
        </authorList>
    </citation>
    <scope>NUCLEOTIDE SEQUENCE [LARGE SCALE GENOMIC DNA]</scope>
    <source>
        <strain evidence="3">Ve08.2h10</strain>
    </source>
</reference>
<proteinExistence type="predicted"/>
<dbReference type="AlphaFoldDB" id="A0A0D0D0U4"/>
<feature type="non-terminal residue" evidence="2">
    <location>
        <position position="264"/>
    </location>
</feature>
<dbReference type="STRING" id="930991.A0A0D0D0U4"/>
<sequence length="264" mass="28952">SMACTKQTAQKATGGGGPRQQLQRKNSRAMTSKKHVMTKVEKSSGGPMVIDKDAVTMPHRSSLLTPPPPSSPMQAPSALPSSSKDDIKNEGFTFHTSSKPVLTTFPIMSSRIVMTAGSQVNCEPLLIIHFYLKGMDLQGCPPRAICEYLWLYFPPNALHFSELEFNFGTRAKIAKHKGKMETIVPSGQVVILISTHSEEERGDLFAGEEGPQTKPRPIAVKVDQVILQIGMDNLLKGAMVMLLTCRLLVKHEQSFQDLCSSICQ</sequence>
<evidence type="ECO:0000313" key="2">
    <source>
        <dbReference type="EMBL" id="KIK77176.1"/>
    </source>
</evidence>
<dbReference type="InParanoid" id="A0A0D0D0U4"/>
<feature type="non-terminal residue" evidence="2">
    <location>
        <position position="1"/>
    </location>
</feature>
<evidence type="ECO:0000313" key="3">
    <source>
        <dbReference type="Proteomes" id="UP000054538"/>
    </source>
</evidence>
<reference evidence="2 3" key="1">
    <citation type="submission" date="2014-04" db="EMBL/GenBank/DDBJ databases">
        <authorList>
            <consortium name="DOE Joint Genome Institute"/>
            <person name="Kuo A."/>
            <person name="Kohler A."/>
            <person name="Jargeat P."/>
            <person name="Nagy L.G."/>
            <person name="Floudas D."/>
            <person name="Copeland A."/>
            <person name="Barry K.W."/>
            <person name="Cichocki N."/>
            <person name="Veneault-Fourrey C."/>
            <person name="LaButti K."/>
            <person name="Lindquist E.A."/>
            <person name="Lipzen A."/>
            <person name="Lundell T."/>
            <person name="Morin E."/>
            <person name="Murat C."/>
            <person name="Sun H."/>
            <person name="Tunlid A."/>
            <person name="Henrissat B."/>
            <person name="Grigoriev I.V."/>
            <person name="Hibbett D.S."/>
            <person name="Martin F."/>
            <person name="Nordberg H.P."/>
            <person name="Cantor M.N."/>
            <person name="Hua S.X."/>
        </authorList>
    </citation>
    <scope>NUCLEOTIDE SEQUENCE [LARGE SCALE GENOMIC DNA]</scope>
    <source>
        <strain evidence="2 3">Ve08.2h10</strain>
    </source>
</reference>
<feature type="compositionally biased region" description="Basic residues" evidence="1">
    <location>
        <begin position="25"/>
        <end position="37"/>
    </location>
</feature>